<organism evidence="2 3">
    <name type="scientific">Colocasia esculenta</name>
    <name type="common">Wild taro</name>
    <name type="synonym">Arum esculentum</name>
    <dbReference type="NCBI Taxonomy" id="4460"/>
    <lineage>
        <taxon>Eukaryota</taxon>
        <taxon>Viridiplantae</taxon>
        <taxon>Streptophyta</taxon>
        <taxon>Embryophyta</taxon>
        <taxon>Tracheophyta</taxon>
        <taxon>Spermatophyta</taxon>
        <taxon>Magnoliopsida</taxon>
        <taxon>Liliopsida</taxon>
        <taxon>Araceae</taxon>
        <taxon>Aroideae</taxon>
        <taxon>Colocasieae</taxon>
        <taxon>Colocasia</taxon>
    </lineage>
</organism>
<name>A0A843VMS9_COLES</name>
<evidence type="ECO:0000256" key="1">
    <source>
        <dbReference type="SAM" id="MobiDB-lite"/>
    </source>
</evidence>
<keyword evidence="3" id="KW-1185">Reference proteome</keyword>
<reference evidence="2" key="1">
    <citation type="submission" date="2017-07" db="EMBL/GenBank/DDBJ databases">
        <title>Taro Niue Genome Assembly and Annotation.</title>
        <authorList>
            <person name="Atibalentja N."/>
            <person name="Keating K."/>
            <person name="Fields C.J."/>
        </authorList>
    </citation>
    <scope>NUCLEOTIDE SEQUENCE</scope>
    <source>
        <strain evidence="2">Niue_2</strain>
        <tissue evidence="2">Leaf</tissue>
    </source>
</reference>
<dbReference type="Proteomes" id="UP000652761">
    <property type="component" value="Unassembled WGS sequence"/>
</dbReference>
<dbReference type="AlphaFoldDB" id="A0A843VMS9"/>
<accession>A0A843VMS9</accession>
<evidence type="ECO:0000313" key="2">
    <source>
        <dbReference type="EMBL" id="MQL98281.1"/>
    </source>
</evidence>
<evidence type="ECO:0000313" key="3">
    <source>
        <dbReference type="Proteomes" id="UP000652761"/>
    </source>
</evidence>
<comment type="caution">
    <text evidence="2">The sequence shown here is derived from an EMBL/GenBank/DDBJ whole genome shotgun (WGS) entry which is preliminary data.</text>
</comment>
<protein>
    <submittedName>
        <fullName evidence="2">Uncharacterized protein</fullName>
    </submittedName>
</protein>
<feature type="region of interest" description="Disordered" evidence="1">
    <location>
        <begin position="63"/>
        <end position="86"/>
    </location>
</feature>
<proteinExistence type="predicted"/>
<gene>
    <name evidence="2" type="ORF">Taro_030992</name>
</gene>
<dbReference type="EMBL" id="NMUH01002165">
    <property type="protein sequence ID" value="MQL98281.1"/>
    <property type="molecule type" value="Genomic_DNA"/>
</dbReference>
<sequence length="86" mass="9278">MDWWSRVRRVAHLTDWSVSPSGSSGPWAAVPMVGSLAGAGGRGVGAVTVDMPPHRRRQVRELMEHQDAAPDELVAAEHAPMDAQPQ</sequence>